<evidence type="ECO:0000313" key="3">
    <source>
        <dbReference type="RefSeq" id="XP_016459558.1"/>
    </source>
</evidence>
<dbReference type="GeneID" id="107783105"/>
<dbReference type="KEGG" id="nta:107783105"/>
<keyword evidence="2" id="KW-1185">Reference proteome</keyword>
<reference key="1">
    <citation type="journal article" date="2014" name="Nat. Commun.">
        <title>The tobacco genome sequence and its comparison with those of tomato and potato.</title>
        <authorList>
            <person name="Sierro N."/>
            <person name="Battey J.N."/>
            <person name="Ouadi S."/>
            <person name="Bakaher N."/>
            <person name="Bovet L."/>
            <person name="Willig A."/>
            <person name="Goepfert S."/>
            <person name="Peitsch M.C."/>
            <person name="Ivanov N.V."/>
        </authorList>
    </citation>
    <scope>NUCLEOTIDE SEQUENCE [LARGE SCALE GENOMIC DNA]</scope>
    <source>
        <strain>cv. TN90</strain>
    </source>
</reference>
<name>A0A1S3Z508_TOBAC</name>
<evidence type="ECO:0000256" key="1">
    <source>
        <dbReference type="SAM" id="Phobius"/>
    </source>
</evidence>
<dbReference type="OrthoDB" id="1725092at2759"/>
<accession>A0A1S3Z508</accession>
<protein>
    <submittedName>
        <fullName evidence="3 4">Uncharacterized protein</fullName>
    </submittedName>
</protein>
<organism evidence="4">
    <name type="scientific">Nicotiana tabacum</name>
    <name type="common">Common tobacco</name>
    <dbReference type="NCBI Taxonomy" id="4097"/>
    <lineage>
        <taxon>Eukaryota</taxon>
        <taxon>Viridiplantae</taxon>
        <taxon>Streptophyta</taxon>
        <taxon>Embryophyta</taxon>
        <taxon>Tracheophyta</taxon>
        <taxon>Spermatophyta</taxon>
        <taxon>Magnoliopsida</taxon>
        <taxon>eudicotyledons</taxon>
        <taxon>Gunneridae</taxon>
        <taxon>Pentapetalae</taxon>
        <taxon>asterids</taxon>
        <taxon>lamiids</taxon>
        <taxon>Solanales</taxon>
        <taxon>Solanaceae</taxon>
        <taxon>Nicotianoideae</taxon>
        <taxon>Nicotianeae</taxon>
        <taxon>Nicotiana</taxon>
    </lineage>
</organism>
<evidence type="ECO:0000313" key="2">
    <source>
        <dbReference type="Proteomes" id="UP000790787"/>
    </source>
</evidence>
<dbReference type="RefSeq" id="XP_016459561.1">
    <property type="nucleotide sequence ID" value="XM_016604075.1"/>
</dbReference>
<dbReference type="OMA" id="AVHMSLW"/>
<evidence type="ECO:0000313" key="5">
    <source>
        <dbReference type="RefSeq" id="XP_016459561.1"/>
    </source>
</evidence>
<dbReference type="RefSeq" id="XP_016459560.1">
    <property type="nucleotide sequence ID" value="XM_016604074.1"/>
</dbReference>
<evidence type="ECO:0000313" key="4">
    <source>
        <dbReference type="RefSeq" id="XP_016459560.1"/>
    </source>
</evidence>
<dbReference type="PaxDb" id="4097-A0A1S3Z508"/>
<keyword evidence="1" id="KW-0472">Membrane</keyword>
<proteinExistence type="predicted"/>
<dbReference type="Proteomes" id="UP000790787">
    <property type="component" value="Chromosome 6"/>
</dbReference>
<evidence type="ECO:0000313" key="6">
    <source>
        <dbReference type="RefSeq" id="XP_016459562.1"/>
    </source>
</evidence>
<reference evidence="3 4" key="2">
    <citation type="submission" date="2025-04" db="UniProtKB">
        <authorList>
            <consortium name="RefSeq"/>
        </authorList>
    </citation>
    <scope>IDENTIFICATION</scope>
</reference>
<sequence>MRKQLRMSWQRVCRLIMISRPFGKSLRDKAIAVAGRVTVKKDGVSLKASCPVCLDIISTPLDSDLKMTLAVHMSLWHPDDVQLHWEMMQNKGRSIVHMPSFCFGVGTAAGIGALIVFLARSHARAFGNKR</sequence>
<keyword evidence="1" id="KW-0812">Transmembrane</keyword>
<gene>
    <name evidence="3 4 5 6" type="primary">LOC107783105</name>
</gene>
<dbReference type="RefSeq" id="XP_016459558.1">
    <property type="nucleotide sequence ID" value="XM_016604072.1"/>
</dbReference>
<dbReference type="AlphaFoldDB" id="A0A1S3Z508"/>
<feature type="transmembrane region" description="Helical" evidence="1">
    <location>
        <begin position="95"/>
        <end position="119"/>
    </location>
</feature>
<keyword evidence="1" id="KW-1133">Transmembrane helix</keyword>
<dbReference type="RefSeq" id="XP_016459562.1">
    <property type="nucleotide sequence ID" value="XM_016604076.1"/>
</dbReference>